<dbReference type="GO" id="GO:0005634">
    <property type="term" value="C:nucleus"/>
    <property type="evidence" value="ECO:0007669"/>
    <property type="project" value="UniProtKB-SubCell"/>
</dbReference>
<dbReference type="GO" id="GO:1990180">
    <property type="term" value="P:mitochondrial tRNA 3'-end processing"/>
    <property type="evidence" value="ECO:0007669"/>
    <property type="project" value="TreeGrafter"/>
</dbReference>
<comment type="similarity">
    <text evidence="5">Belongs to the RNase Z family.</text>
</comment>
<dbReference type="Pfam" id="PF13691">
    <property type="entry name" value="Lactamase_B_4"/>
    <property type="match status" value="1"/>
</dbReference>
<evidence type="ECO:0000256" key="19">
    <source>
        <dbReference type="ARBA" id="ARBA00030729"/>
    </source>
</evidence>
<dbReference type="InterPro" id="IPR036866">
    <property type="entry name" value="RibonucZ/Hydroxyglut_hydro"/>
</dbReference>
<evidence type="ECO:0000313" key="26">
    <source>
        <dbReference type="Proteomes" id="UP000245119"/>
    </source>
</evidence>
<evidence type="ECO:0000256" key="21">
    <source>
        <dbReference type="ARBA" id="ARBA00032616"/>
    </source>
</evidence>
<dbReference type="AlphaFoldDB" id="A0A2T7PXH6"/>
<comment type="function">
    <text evidence="22">Zinc phosphodiesterase, which displays mitochondrial tRNA 3'-processing endonuclease activity. Involved in tRNA maturation, by removing a 3'-trailer from precursor tRNA. Associates with mitochondrial DNA complexes at the nucleoids to initiate RNA processing and ribosome assembly.</text>
</comment>
<keyword evidence="13" id="KW-0378">Hydrolase</keyword>
<evidence type="ECO:0000256" key="4">
    <source>
        <dbReference type="ARBA" id="ARBA00004305"/>
    </source>
</evidence>
<comment type="subunit">
    <text evidence="23">Homodimer. Interacts with PTCD1.</text>
</comment>
<evidence type="ECO:0000256" key="15">
    <source>
        <dbReference type="ARBA" id="ARBA00022946"/>
    </source>
</evidence>
<evidence type="ECO:0000256" key="22">
    <source>
        <dbReference type="ARBA" id="ARBA00046098"/>
    </source>
</evidence>
<evidence type="ECO:0000256" key="16">
    <source>
        <dbReference type="ARBA" id="ARBA00023128"/>
    </source>
</evidence>
<dbReference type="Gene3D" id="3.60.15.10">
    <property type="entry name" value="Ribonuclease Z/Hydroxyacylglutathione hydrolase-like"/>
    <property type="match status" value="2"/>
</dbReference>
<evidence type="ECO:0000313" key="25">
    <source>
        <dbReference type="EMBL" id="PVD38133.1"/>
    </source>
</evidence>
<evidence type="ECO:0000256" key="5">
    <source>
        <dbReference type="ARBA" id="ARBA00007823"/>
    </source>
</evidence>
<reference evidence="25 26" key="1">
    <citation type="submission" date="2018-04" db="EMBL/GenBank/DDBJ databases">
        <title>The genome of golden apple snail Pomacea canaliculata provides insight into stress tolerance and invasive adaptation.</title>
        <authorList>
            <person name="Liu C."/>
            <person name="Liu B."/>
            <person name="Ren Y."/>
            <person name="Zhang Y."/>
            <person name="Wang H."/>
            <person name="Li S."/>
            <person name="Jiang F."/>
            <person name="Yin L."/>
            <person name="Zhang G."/>
            <person name="Qian W."/>
            <person name="Fan W."/>
        </authorList>
    </citation>
    <scope>NUCLEOTIDE SEQUENCE [LARGE SCALE GENOMIC DNA]</scope>
    <source>
        <strain evidence="25">SZHN2017</strain>
        <tissue evidence="25">Muscle</tissue>
    </source>
</reference>
<evidence type="ECO:0000256" key="23">
    <source>
        <dbReference type="ARBA" id="ARBA00047136"/>
    </source>
</evidence>
<dbReference type="OrthoDB" id="527344at2759"/>
<evidence type="ECO:0000256" key="2">
    <source>
        <dbReference type="ARBA" id="ARBA00001947"/>
    </source>
</evidence>
<evidence type="ECO:0000256" key="7">
    <source>
        <dbReference type="ARBA" id="ARBA00013357"/>
    </source>
</evidence>
<keyword evidence="16" id="KW-0496">Mitochondrion</keyword>
<dbReference type="InterPro" id="IPR027794">
    <property type="entry name" value="tRNase_Z_dom"/>
</dbReference>
<proteinExistence type="inferred from homology"/>
<keyword evidence="26" id="KW-1185">Reference proteome</keyword>
<evidence type="ECO:0000256" key="10">
    <source>
        <dbReference type="ARBA" id="ARBA00022722"/>
    </source>
</evidence>
<dbReference type="PANTHER" id="PTHR12553">
    <property type="entry name" value="ZINC PHOSPHODIESTERASE ELAC PROTEIN 2"/>
    <property type="match status" value="1"/>
</dbReference>
<dbReference type="PANTHER" id="PTHR12553:SF49">
    <property type="entry name" value="ZINC PHOSPHODIESTERASE ELAC PROTEIN 2"/>
    <property type="match status" value="1"/>
</dbReference>
<evidence type="ECO:0000256" key="17">
    <source>
        <dbReference type="ARBA" id="ARBA00023242"/>
    </source>
</evidence>
<comment type="cofactor">
    <cofactor evidence="2">
        <name>Zn(2+)</name>
        <dbReference type="ChEBI" id="CHEBI:29105"/>
    </cofactor>
</comment>
<evidence type="ECO:0000256" key="14">
    <source>
        <dbReference type="ARBA" id="ARBA00022833"/>
    </source>
</evidence>
<dbReference type="GO" id="GO:0042781">
    <property type="term" value="F:3'-tRNA processing endoribonuclease activity"/>
    <property type="evidence" value="ECO:0007669"/>
    <property type="project" value="UniProtKB-EC"/>
</dbReference>
<dbReference type="Proteomes" id="UP000245119">
    <property type="component" value="Linkage Group LG1"/>
</dbReference>
<evidence type="ECO:0000256" key="3">
    <source>
        <dbReference type="ARBA" id="ARBA00004123"/>
    </source>
</evidence>
<dbReference type="EMBL" id="PZQS01000001">
    <property type="protein sequence ID" value="PVD38133.1"/>
    <property type="molecule type" value="Genomic_DNA"/>
</dbReference>
<dbReference type="STRING" id="400727.A0A2T7PXH6"/>
<comment type="caution">
    <text evidence="25">The sequence shown here is derived from an EMBL/GenBank/DDBJ whole genome shotgun (WGS) entry which is preliminary data.</text>
</comment>
<dbReference type="Pfam" id="PF23023">
    <property type="entry name" value="Anti-Pycsar_Apyc1"/>
    <property type="match status" value="1"/>
</dbReference>
<evidence type="ECO:0000256" key="12">
    <source>
        <dbReference type="ARBA" id="ARBA00022759"/>
    </source>
</evidence>
<keyword evidence="11" id="KW-0479">Metal-binding</keyword>
<evidence type="ECO:0000256" key="13">
    <source>
        <dbReference type="ARBA" id="ARBA00022801"/>
    </source>
</evidence>
<dbReference type="GO" id="GO:0042645">
    <property type="term" value="C:mitochondrial nucleoid"/>
    <property type="evidence" value="ECO:0007669"/>
    <property type="project" value="UniProtKB-ARBA"/>
</dbReference>
<dbReference type="FunFam" id="3.60.15.10:FF:000014">
    <property type="entry name" value="Zinc phosphodiesterase ELAC protein 2"/>
    <property type="match status" value="1"/>
</dbReference>
<accession>A0A2T7PXH6</accession>
<dbReference type="CDD" id="cd07718">
    <property type="entry name" value="RNaseZ_ELAC1_ELAC2-C-term-like_MBL-fold"/>
    <property type="match status" value="1"/>
</dbReference>
<evidence type="ECO:0000256" key="20">
    <source>
        <dbReference type="ARBA" id="ARBA00032104"/>
    </source>
</evidence>
<keyword evidence="14" id="KW-0862">Zinc</keyword>
<evidence type="ECO:0000256" key="6">
    <source>
        <dbReference type="ARBA" id="ARBA00012477"/>
    </source>
</evidence>
<protein>
    <recommendedName>
        <fullName evidence="7">Zinc phosphodiesterase ELAC protein 2</fullName>
        <ecNumber evidence="6">3.1.26.11</ecNumber>
    </recommendedName>
    <alternativeName>
        <fullName evidence="21">ElaC homolog protein 2</fullName>
    </alternativeName>
    <alternativeName>
        <fullName evidence="19">Ribonuclease Z 2</fullName>
    </alternativeName>
    <alternativeName>
        <fullName evidence="20">tRNA 3 endonuclease 2</fullName>
    </alternativeName>
    <alternativeName>
        <fullName evidence="18">tRNase Z 2</fullName>
    </alternativeName>
</protein>
<keyword evidence="8" id="KW-0597">Phosphoprotein</keyword>
<keyword evidence="15" id="KW-0809">Transit peptide</keyword>
<keyword evidence="12" id="KW-0255">Endonuclease</keyword>
<dbReference type="InterPro" id="IPR047151">
    <property type="entry name" value="RNZ2-like"/>
</dbReference>
<evidence type="ECO:0000256" key="9">
    <source>
        <dbReference type="ARBA" id="ARBA00022694"/>
    </source>
</evidence>
<sequence length="772" mass="86799">MKKQERPYLRHIKYREKVGGKLPVPSVIDVHVVGSGARGAPRSLLLTTNHSKYLFNCGEGTQRIASEFRMRLSKLENIFITHKSWDNIGGLLGMGLTLQVMKVPRLLIHGPPGVESVIMMAKGFAESPNIVLEKKELDNGTFTDTSLQIDYVPFYKKGFNPEKRCLNQDEKAVEDSQVKKKQKLVSEENAVAVAYICKPFPTQRKIILEKCVDLGVEVGPLFAKLKNGESVTLQNGSVVHPDQVLSDPETPSPILIVECPSEDYLDSMLASPQLETHQNCSDTDLNKPALIVHMTPLQVYKREEYQSWMKKFGPNVHHLVLNELTSEIMLEGVYRYQTQLNLVHSTIFPTLAHHPHSSQSEQVQSNDMPAETGAGCETTSVVMGCTNLRYQYRPKKEFVWDQCIRLDPEAYIAEALAQTDVKEVLDDLQQELKAMHSSIQQAKSNSHRAGMYPRFVFLGTGSSVPSKGRNVSGLVVHLSDDATVILDCGEGTSGQLYRHYGNEAGHVLRTLKAVFVSHLHADHHMGLFSLLRDRQAALDASKQEMTPTLLLAPIQLARWLRFYDEHVEPIKSLFRHIPLQYVLSHMLELPVNANMYADILKELSLSEFVPVEVEHCPNAFGLSMVHKDGWKLVFSGDTIPCERLVNAGKDCDILVHEATHEDNLEEEAHQKRHSTTSQAIDIGQRMGAKFILLNHFSQRYAKIPVFNDLQSTNVGIAFDNMSVSMCELPLLPLFIPALKALFAEEHADLEAISIKRNRRKELQEKLSAQIRS</sequence>
<organism evidence="25 26">
    <name type="scientific">Pomacea canaliculata</name>
    <name type="common">Golden apple snail</name>
    <dbReference type="NCBI Taxonomy" id="400727"/>
    <lineage>
        <taxon>Eukaryota</taxon>
        <taxon>Metazoa</taxon>
        <taxon>Spiralia</taxon>
        <taxon>Lophotrochozoa</taxon>
        <taxon>Mollusca</taxon>
        <taxon>Gastropoda</taxon>
        <taxon>Caenogastropoda</taxon>
        <taxon>Architaenioglossa</taxon>
        <taxon>Ampullarioidea</taxon>
        <taxon>Ampullariidae</taxon>
        <taxon>Pomacea</taxon>
    </lineage>
</organism>
<evidence type="ECO:0000256" key="8">
    <source>
        <dbReference type="ARBA" id="ARBA00022553"/>
    </source>
</evidence>
<evidence type="ECO:0000256" key="1">
    <source>
        <dbReference type="ARBA" id="ARBA00000402"/>
    </source>
</evidence>
<evidence type="ECO:0000259" key="24">
    <source>
        <dbReference type="Pfam" id="PF13691"/>
    </source>
</evidence>
<feature type="domain" description="tRNase Z endonuclease" evidence="24">
    <location>
        <begin position="43"/>
        <end position="90"/>
    </location>
</feature>
<dbReference type="EC" id="3.1.26.11" evidence="6"/>
<keyword evidence="10" id="KW-0540">Nuclease</keyword>
<name>A0A2T7PXH6_POMCA</name>
<evidence type="ECO:0000256" key="11">
    <source>
        <dbReference type="ARBA" id="ARBA00022723"/>
    </source>
</evidence>
<comment type="subcellular location">
    <subcellularLocation>
        <location evidence="4">Mitochondrion matrix</location>
    </subcellularLocation>
    <subcellularLocation>
        <location evidence="3">Nucleus</location>
    </subcellularLocation>
</comment>
<dbReference type="GO" id="GO:0046872">
    <property type="term" value="F:metal ion binding"/>
    <property type="evidence" value="ECO:0007669"/>
    <property type="project" value="UniProtKB-KW"/>
</dbReference>
<evidence type="ECO:0000256" key="18">
    <source>
        <dbReference type="ARBA" id="ARBA00030689"/>
    </source>
</evidence>
<comment type="catalytic activity">
    <reaction evidence="1">
        <text>Endonucleolytic cleavage of RNA, removing extra 3' nucleotides from tRNA precursor, generating 3' termini of tRNAs. A 3'-hydroxy group is left at the tRNA terminus and a 5'-phosphoryl group is left at the trailer molecule.</text>
        <dbReference type="EC" id="3.1.26.11"/>
    </reaction>
</comment>
<keyword evidence="17" id="KW-0539">Nucleus</keyword>
<gene>
    <name evidence="25" type="ORF">C0Q70_00744</name>
</gene>
<dbReference type="SUPFAM" id="SSF56281">
    <property type="entry name" value="Metallo-hydrolase/oxidoreductase"/>
    <property type="match status" value="2"/>
</dbReference>
<keyword evidence="9" id="KW-0819">tRNA processing</keyword>